<dbReference type="PANTHER" id="PTHR30118:SF15">
    <property type="entry name" value="TRANSCRIPTIONAL REGULATORY PROTEIN"/>
    <property type="match status" value="1"/>
</dbReference>
<evidence type="ECO:0000313" key="9">
    <source>
        <dbReference type="Proteomes" id="UP001276840"/>
    </source>
</evidence>
<dbReference type="PANTHER" id="PTHR30118">
    <property type="entry name" value="HTH-TYPE TRANSCRIPTIONAL REGULATOR LEUO-RELATED"/>
    <property type="match status" value="1"/>
</dbReference>
<proteinExistence type="inferred from homology"/>
<dbReference type="Gene3D" id="1.10.10.10">
    <property type="entry name" value="Winged helix-like DNA-binding domain superfamily/Winged helix DNA-binding domain"/>
    <property type="match status" value="1"/>
</dbReference>
<evidence type="ECO:0000256" key="3">
    <source>
        <dbReference type="ARBA" id="ARBA00023015"/>
    </source>
</evidence>
<feature type="region of interest" description="Disordered" evidence="6">
    <location>
        <begin position="344"/>
        <end position="369"/>
    </location>
</feature>
<keyword evidence="4" id="KW-0238">DNA-binding</keyword>
<dbReference type="InterPro" id="IPR050389">
    <property type="entry name" value="LysR-type_TF"/>
</dbReference>
<dbReference type="InterPro" id="IPR036390">
    <property type="entry name" value="WH_DNA-bd_sf"/>
</dbReference>
<protein>
    <submittedName>
        <fullName evidence="8">LysR family transcriptional regulator</fullName>
    </submittedName>
</protein>
<feature type="compositionally biased region" description="Low complexity" evidence="6">
    <location>
        <begin position="360"/>
        <end position="369"/>
    </location>
</feature>
<sequence length="369" mass="41142">MNLNALDLNLVRVLDALLREKSVTRAGEQIGLSQPAVSAALNRLRHVLNDQLFVRRGNDMVPTRRAESLVEPVRAALREIERAFQPATDFDPARLQRTFTFMGADFFSMLLMPPFAARIAAVAPGVSFRFLDSAIGDVSKLLQEDQIDVALERPLEVAEWISSVALFGSPFAIIASKDNAALGQAGIAEGEQVPLELFCTLPHALRSIDGSMSGFTDDALSRMGRTRRVTLALPHFQAVALAVASGPYLAAVPTQFAVEAAKSLPIGIYRAPISIPSPAVRMYWHARRDDEPPHRWIREQILDEVGKLGFKDWDDPARVQPHPAVLPHPPRRCRRWSRLPRRWRDGPPYRQHPRDDRCCRAGGCARHRP</sequence>
<dbReference type="SUPFAM" id="SSF46785">
    <property type="entry name" value="Winged helix' DNA-binding domain"/>
    <property type="match status" value="1"/>
</dbReference>
<dbReference type="Proteomes" id="UP001276840">
    <property type="component" value="Unassembled WGS sequence"/>
</dbReference>
<comment type="similarity">
    <text evidence="1">Belongs to the LysR transcriptional regulatory family.</text>
</comment>
<evidence type="ECO:0000256" key="2">
    <source>
        <dbReference type="ARBA" id="ARBA00022458"/>
    </source>
</evidence>
<evidence type="ECO:0000259" key="7">
    <source>
        <dbReference type="PROSITE" id="PS50931"/>
    </source>
</evidence>
<evidence type="ECO:0000256" key="5">
    <source>
        <dbReference type="ARBA" id="ARBA00023163"/>
    </source>
</evidence>
<dbReference type="RefSeq" id="WP_320234225.1">
    <property type="nucleotide sequence ID" value="NZ_JAVIJF010000012.1"/>
</dbReference>
<comment type="caution">
    <text evidence="8">The sequence shown here is derived from an EMBL/GenBank/DDBJ whole genome shotgun (WGS) entry which is preliminary data.</text>
</comment>
<keyword evidence="5" id="KW-0804">Transcription</keyword>
<dbReference type="Pfam" id="PF03466">
    <property type="entry name" value="LysR_substrate"/>
    <property type="match status" value="1"/>
</dbReference>
<evidence type="ECO:0000313" key="8">
    <source>
        <dbReference type="EMBL" id="MDX8526269.1"/>
    </source>
</evidence>
<keyword evidence="9" id="KW-1185">Reference proteome</keyword>
<dbReference type="InterPro" id="IPR036388">
    <property type="entry name" value="WH-like_DNA-bd_sf"/>
</dbReference>
<evidence type="ECO:0000256" key="6">
    <source>
        <dbReference type="SAM" id="MobiDB-lite"/>
    </source>
</evidence>
<feature type="domain" description="HTH lysR-type" evidence="7">
    <location>
        <begin position="6"/>
        <end position="63"/>
    </location>
</feature>
<dbReference type="SUPFAM" id="SSF53850">
    <property type="entry name" value="Periplasmic binding protein-like II"/>
    <property type="match status" value="1"/>
</dbReference>
<keyword evidence="2" id="KW-0536">Nodulation</keyword>
<feature type="compositionally biased region" description="Basic and acidic residues" evidence="6">
    <location>
        <begin position="344"/>
        <end position="359"/>
    </location>
</feature>
<evidence type="ECO:0000256" key="1">
    <source>
        <dbReference type="ARBA" id="ARBA00009437"/>
    </source>
</evidence>
<dbReference type="InterPro" id="IPR000847">
    <property type="entry name" value="LysR_HTH_N"/>
</dbReference>
<keyword evidence="3" id="KW-0805">Transcription regulation</keyword>
<gene>
    <name evidence="8" type="ORF">RFM68_17350</name>
</gene>
<organism evidence="8 9">
    <name type="scientific">Mesorhizobium montanum</name>
    <dbReference type="NCBI Taxonomy" id="3072323"/>
    <lineage>
        <taxon>Bacteria</taxon>
        <taxon>Pseudomonadati</taxon>
        <taxon>Pseudomonadota</taxon>
        <taxon>Alphaproteobacteria</taxon>
        <taxon>Hyphomicrobiales</taxon>
        <taxon>Phyllobacteriaceae</taxon>
        <taxon>Mesorhizobium</taxon>
    </lineage>
</organism>
<dbReference type="Pfam" id="PF00126">
    <property type="entry name" value="HTH_1"/>
    <property type="match status" value="1"/>
</dbReference>
<dbReference type="InterPro" id="IPR005119">
    <property type="entry name" value="LysR_subst-bd"/>
</dbReference>
<dbReference type="PROSITE" id="PS50931">
    <property type="entry name" value="HTH_LYSR"/>
    <property type="match status" value="1"/>
</dbReference>
<dbReference type="CDD" id="cd08417">
    <property type="entry name" value="PBP2_Nitroaromatics_like"/>
    <property type="match status" value="1"/>
</dbReference>
<name>A0ABU4ZPK4_9HYPH</name>
<evidence type="ECO:0000256" key="4">
    <source>
        <dbReference type="ARBA" id="ARBA00023125"/>
    </source>
</evidence>
<dbReference type="EMBL" id="JAVIJF010000012">
    <property type="protein sequence ID" value="MDX8526269.1"/>
    <property type="molecule type" value="Genomic_DNA"/>
</dbReference>
<accession>A0ABU4ZPK4</accession>
<dbReference type="Gene3D" id="3.40.190.10">
    <property type="entry name" value="Periplasmic binding protein-like II"/>
    <property type="match status" value="2"/>
</dbReference>
<reference evidence="8 9" key="1">
    <citation type="submission" date="2023-08" db="EMBL/GenBank/DDBJ databases">
        <title>Implementing the SeqCode for naming new Mesorhizobium species isolated from Vachellia karroo root nodules.</title>
        <authorList>
            <person name="Van Lill M."/>
        </authorList>
    </citation>
    <scope>NUCLEOTIDE SEQUENCE [LARGE SCALE GENOMIC DNA]</scope>
    <source>
        <strain evidence="8 9">MSK 1335</strain>
    </source>
</reference>
<dbReference type="PRINTS" id="PR00039">
    <property type="entry name" value="HTHLYSR"/>
</dbReference>
<dbReference type="InterPro" id="IPR037402">
    <property type="entry name" value="YidZ_PBP2"/>
</dbReference>